<evidence type="ECO:0000259" key="1">
    <source>
        <dbReference type="Pfam" id="PF13683"/>
    </source>
</evidence>
<proteinExistence type="predicted"/>
<dbReference type="GO" id="GO:0015074">
    <property type="term" value="P:DNA integration"/>
    <property type="evidence" value="ECO:0007669"/>
    <property type="project" value="InterPro"/>
</dbReference>
<evidence type="ECO:0000313" key="2">
    <source>
        <dbReference type="EMBL" id="MPW18984.1"/>
    </source>
</evidence>
<dbReference type="Pfam" id="PF13683">
    <property type="entry name" value="rve_3"/>
    <property type="match status" value="1"/>
</dbReference>
<dbReference type="PANTHER" id="PTHR46889">
    <property type="entry name" value="TRANSPOSASE INSF FOR INSERTION SEQUENCE IS3B-RELATED"/>
    <property type="match status" value="1"/>
</dbReference>
<dbReference type="InterPro" id="IPR050900">
    <property type="entry name" value="Transposase_IS3/IS150/IS904"/>
</dbReference>
<sequence length="85" mass="9736">KAYGMRSSMSRRGDCWDNAPTESLWGSLKVARLHGRHFSTKRAAMDEVVDWLNFYNAHRLHSTLNYVSPMTFEKNWFAAQQGAAA</sequence>
<name>A0A7X1NBL4_9BURK</name>
<evidence type="ECO:0000313" key="3">
    <source>
        <dbReference type="EMBL" id="MPW21662.1"/>
    </source>
</evidence>
<comment type="caution">
    <text evidence="2">The sequence shown here is derived from an EMBL/GenBank/DDBJ whole genome shotgun (WGS) entry which is preliminary data.</text>
</comment>
<dbReference type="AlphaFoldDB" id="A0A7X1NBL4"/>
<evidence type="ECO:0000313" key="5">
    <source>
        <dbReference type="Proteomes" id="UP000484381"/>
    </source>
</evidence>
<feature type="domain" description="Integrase catalytic" evidence="1">
    <location>
        <begin position="4"/>
        <end position="69"/>
    </location>
</feature>
<dbReference type="Gene3D" id="3.30.420.10">
    <property type="entry name" value="Ribonuclease H-like superfamily/Ribonuclease H"/>
    <property type="match status" value="1"/>
</dbReference>
<keyword evidence="5" id="KW-1185">Reference proteome</keyword>
<accession>A0A7X1NBL4</accession>
<gene>
    <name evidence="2" type="ORF">GCT13_19295</name>
    <name evidence="3" type="ORF">GCT13_33530</name>
    <name evidence="4" type="ORF">GCT13_46925</name>
</gene>
<dbReference type="PANTHER" id="PTHR46889:SF4">
    <property type="entry name" value="TRANSPOSASE INSO FOR INSERTION SEQUENCE ELEMENT IS911B-RELATED"/>
    <property type="match status" value="1"/>
</dbReference>
<reference evidence="2 5" key="1">
    <citation type="submission" date="2019-10" db="EMBL/GenBank/DDBJ databases">
        <title>Paraburkholderia sp. isolated from nodules of Mimosa pudica from Brazilian Atlantic Forest soils.</title>
        <authorList>
            <person name="Paulitsch F."/>
            <person name="Hungria M."/>
            <person name="Dall'Agnol R."/>
        </authorList>
    </citation>
    <scope>NUCLEOTIDE SEQUENCE [LARGE SCALE GENOMIC DNA]</scope>
    <source>
        <strain evidence="2 5">CNPSo 3157</strain>
    </source>
</reference>
<dbReference type="EMBL" id="WHNP01000017">
    <property type="protein sequence ID" value="MPW18984.1"/>
    <property type="molecule type" value="Genomic_DNA"/>
</dbReference>
<dbReference type="GO" id="GO:0003676">
    <property type="term" value="F:nucleic acid binding"/>
    <property type="evidence" value="ECO:0007669"/>
    <property type="project" value="InterPro"/>
</dbReference>
<dbReference type="EMBL" id="WHNP01000048">
    <property type="protein sequence ID" value="MPW21662.1"/>
    <property type="molecule type" value="Genomic_DNA"/>
</dbReference>
<evidence type="ECO:0000313" key="4">
    <source>
        <dbReference type="EMBL" id="MPW24003.1"/>
    </source>
</evidence>
<dbReference type="EMBL" id="WHNP01000170">
    <property type="protein sequence ID" value="MPW24003.1"/>
    <property type="molecule type" value="Genomic_DNA"/>
</dbReference>
<dbReference type="Proteomes" id="UP000484381">
    <property type="component" value="Unassembled WGS sequence"/>
</dbReference>
<protein>
    <submittedName>
        <fullName evidence="2">Transposase</fullName>
    </submittedName>
</protein>
<dbReference type="SUPFAM" id="SSF53098">
    <property type="entry name" value="Ribonuclease H-like"/>
    <property type="match status" value="1"/>
</dbReference>
<dbReference type="InterPro" id="IPR012337">
    <property type="entry name" value="RNaseH-like_sf"/>
</dbReference>
<feature type="non-terminal residue" evidence="2">
    <location>
        <position position="1"/>
    </location>
</feature>
<dbReference type="RefSeq" id="WP_152760603.1">
    <property type="nucleotide sequence ID" value="NZ_WHNP01000017.1"/>
</dbReference>
<organism evidence="2 5">
    <name type="scientific">Paraburkholderia franconis</name>
    <dbReference type="NCBI Taxonomy" id="2654983"/>
    <lineage>
        <taxon>Bacteria</taxon>
        <taxon>Pseudomonadati</taxon>
        <taxon>Pseudomonadota</taxon>
        <taxon>Betaproteobacteria</taxon>
        <taxon>Burkholderiales</taxon>
        <taxon>Burkholderiaceae</taxon>
        <taxon>Paraburkholderia</taxon>
    </lineage>
</organism>
<dbReference type="InterPro" id="IPR036397">
    <property type="entry name" value="RNaseH_sf"/>
</dbReference>
<dbReference type="InterPro" id="IPR001584">
    <property type="entry name" value="Integrase_cat-core"/>
</dbReference>